<dbReference type="PANTHER" id="PTHR13069:SF21">
    <property type="entry name" value="ALKYLATED DNA REPAIR PROTEIN ALKB HOMOLOG 8"/>
    <property type="match status" value="1"/>
</dbReference>
<evidence type="ECO:0000313" key="4">
    <source>
        <dbReference type="EMBL" id="KKN63385.1"/>
    </source>
</evidence>
<evidence type="ECO:0000256" key="1">
    <source>
        <dbReference type="ARBA" id="ARBA00022603"/>
    </source>
</evidence>
<dbReference type="Gene3D" id="3.40.50.150">
    <property type="entry name" value="Vaccinia Virus protein VP39"/>
    <property type="match status" value="1"/>
</dbReference>
<dbReference type="GO" id="GO:0032259">
    <property type="term" value="P:methylation"/>
    <property type="evidence" value="ECO:0007669"/>
    <property type="project" value="UniProtKB-KW"/>
</dbReference>
<dbReference type="AlphaFoldDB" id="A0A0F9S3J0"/>
<protein>
    <recommendedName>
        <fullName evidence="3">Methyltransferase type 11 domain-containing protein</fullName>
    </recommendedName>
</protein>
<dbReference type="InterPro" id="IPR029063">
    <property type="entry name" value="SAM-dependent_MTases_sf"/>
</dbReference>
<dbReference type="InterPro" id="IPR013216">
    <property type="entry name" value="Methyltransf_11"/>
</dbReference>
<sequence>MEVSDFNFFALDYHSKRKNPWRPLKIFLDHLKNDGYTFKGVILDLGCANARNFKIIGDFPKKIIGIDNSLELLKIANDNLKNFNLYPQAESQFYQILLGDLNFLPIRPNSIQNIFSIATIHHIKIKLNRKKLLRFSFEILKKDGALILTVWRKWQKKYRLYFLVDLIKRRFNYKYRHQQENIGLPEFGDKFVPWGTSVDKSFFNRFYHFFSKHEIKNLLKSYKIKEIKVMGGPTKHDNFFIIACKNTV</sequence>
<dbReference type="CDD" id="cd02440">
    <property type="entry name" value="AdoMet_MTases"/>
    <property type="match status" value="1"/>
</dbReference>
<keyword evidence="2" id="KW-0808">Transferase</keyword>
<dbReference type="SUPFAM" id="SSF53335">
    <property type="entry name" value="S-adenosyl-L-methionine-dependent methyltransferases"/>
    <property type="match status" value="1"/>
</dbReference>
<dbReference type="GO" id="GO:0008757">
    <property type="term" value="F:S-adenosylmethionine-dependent methyltransferase activity"/>
    <property type="evidence" value="ECO:0007669"/>
    <property type="project" value="InterPro"/>
</dbReference>
<proteinExistence type="predicted"/>
<reference evidence="4" key="1">
    <citation type="journal article" date="2015" name="Nature">
        <title>Complex archaea that bridge the gap between prokaryotes and eukaryotes.</title>
        <authorList>
            <person name="Spang A."/>
            <person name="Saw J.H."/>
            <person name="Jorgensen S.L."/>
            <person name="Zaremba-Niedzwiedzka K."/>
            <person name="Martijn J."/>
            <person name="Lind A.E."/>
            <person name="van Eijk R."/>
            <person name="Schleper C."/>
            <person name="Guy L."/>
            <person name="Ettema T.J."/>
        </authorList>
    </citation>
    <scope>NUCLEOTIDE SEQUENCE</scope>
</reference>
<dbReference type="EMBL" id="LAZR01000591">
    <property type="protein sequence ID" value="KKN63385.1"/>
    <property type="molecule type" value="Genomic_DNA"/>
</dbReference>
<accession>A0A0F9S3J0</accession>
<comment type="caution">
    <text evidence="4">The sequence shown here is derived from an EMBL/GenBank/DDBJ whole genome shotgun (WGS) entry which is preliminary data.</text>
</comment>
<feature type="domain" description="Methyltransferase type 11" evidence="3">
    <location>
        <begin position="43"/>
        <end position="148"/>
    </location>
</feature>
<dbReference type="Pfam" id="PF08241">
    <property type="entry name" value="Methyltransf_11"/>
    <property type="match status" value="1"/>
</dbReference>
<gene>
    <name evidence="4" type="ORF">LCGC14_0502150</name>
</gene>
<keyword evidence="1" id="KW-0489">Methyltransferase</keyword>
<organism evidence="4">
    <name type="scientific">marine sediment metagenome</name>
    <dbReference type="NCBI Taxonomy" id="412755"/>
    <lineage>
        <taxon>unclassified sequences</taxon>
        <taxon>metagenomes</taxon>
        <taxon>ecological metagenomes</taxon>
    </lineage>
</organism>
<dbReference type="PANTHER" id="PTHR13069">
    <property type="entry name" value="ALKYLATED DNA REPAIR PROTEIN ALKB HOMOLOG 8"/>
    <property type="match status" value="1"/>
</dbReference>
<evidence type="ECO:0000259" key="3">
    <source>
        <dbReference type="Pfam" id="PF08241"/>
    </source>
</evidence>
<name>A0A0F9S3J0_9ZZZZ</name>
<dbReference type="GO" id="GO:0008175">
    <property type="term" value="F:tRNA methyltransferase activity"/>
    <property type="evidence" value="ECO:0007669"/>
    <property type="project" value="UniProtKB-ARBA"/>
</dbReference>
<evidence type="ECO:0000256" key="2">
    <source>
        <dbReference type="ARBA" id="ARBA00022679"/>
    </source>
</evidence>
<dbReference type="InterPro" id="IPR051422">
    <property type="entry name" value="AlkB_tRNA_MeTrf/Diox"/>
</dbReference>
<dbReference type="GO" id="GO:0006400">
    <property type="term" value="P:tRNA modification"/>
    <property type="evidence" value="ECO:0007669"/>
    <property type="project" value="UniProtKB-ARBA"/>
</dbReference>